<reference evidence="2 3" key="1">
    <citation type="submission" date="2018-06" db="EMBL/GenBank/DDBJ databases">
        <title>Comparative genomics reveals the genomic features of Rhizophagus irregularis, R. cerebriforme, R. diaphanum and Gigaspora rosea, and their symbiotic lifestyle signature.</title>
        <authorList>
            <person name="Morin E."/>
            <person name="San Clemente H."/>
            <person name="Chen E.C.H."/>
            <person name="De La Providencia I."/>
            <person name="Hainaut M."/>
            <person name="Kuo A."/>
            <person name="Kohler A."/>
            <person name="Murat C."/>
            <person name="Tang N."/>
            <person name="Roy S."/>
            <person name="Loubradou J."/>
            <person name="Henrissat B."/>
            <person name="Grigoriev I.V."/>
            <person name="Corradi N."/>
            <person name="Roux C."/>
            <person name="Martin F.M."/>
        </authorList>
    </citation>
    <scope>NUCLEOTIDE SEQUENCE [LARGE SCALE GENOMIC DNA]</scope>
    <source>
        <strain evidence="2 3">DAOM 194757</strain>
    </source>
</reference>
<name>A0A397UIN2_9GLOM</name>
<accession>A0A397UIN2</accession>
<feature type="compositionally biased region" description="Polar residues" evidence="1">
    <location>
        <begin position="34"/>
        <end position="56"/>
    </location>
</feature>
<dbReference type="AlphaFoldDB" id="A0A397UIN2"/>
<feature type="region of interest" description="Disordered" evidence="1">
    <location>
        <begin position="31"/>
        <end position="56"/>
    </location>
</feature>
<dbReference type="OrthoDB" id="2418851at2759"/>
<gene>
    <name evidence="2" type="ORF">C2G38_297663</name>
</gene>
<dbReference type="Proteomes" id="UP000266673">
    <property type="component" value="Unassembled WGS sequence"/>
</dbReference>
<dbReference type="EMBL" id="QKWP01001418">
    <property type="protein sequence ID" value="RIB09088.1"/>
    <property type="molecule type" value="Genomic_DNA"/>
</dbReference>
<evidence type="ECO:0000313" key="3">
    <source>
        <dbReference type="Proteomes" id="UP000266673"/>
    </source>
</evidence>
<proteinExistence type="predicted"/>
<comment type="caution">
    <text evidence="2">The sequence shown here is derived from an EMBL/GenBank/DDBJ whole genome shotgun (WGS) entry which is preliminary data.</text>
</comment>
<keyword evidence="3" id="KW-1185">Reference proteome</keyword>
<sequence length="267" mass="29939">MNSKISKLSEVIVLSDTDDESIAAAKTESLDSGAVSNNKSGRISVTTSNEGRIQRQPSVLSYESNNTDESVSDDFEDELVALNNRLKDNIVNSSFETNNESELSASDIRQPTFAQFGRNLSVDQIEYFLEFQEYPKTSPTGVASIYNVSGWEPDKAKKAFGIVNLQYSYGNPGNIQSIKKCPFLGVPVRKTYRTCFSVKVCEFSSPELNIEHTFVDFENQLYKKIFDSNESSVHTVTLNTFGKAHNTPCSYIDPITNIQCNEYFNFR</sequence>
<protein>
    <submittedName>
        <fullName evidence="2">Uncharacterized protein</fullName>
    </submittedName>
</protein>
<organism evidence="2 3">
    <name type="scientific">Gigaspora rosea</name>
    <dbReference type="NCBI Taxonomy" id="44941"/>
    <lineage>
        <taxon>Eukaryota</taxon>
        <taxon>Fungi</taxon>
        <taxon>Fungi incertae sedis</taxon>
        <taxon>Mucoromycota</taxon>
        <taxon>Glomeromycotina</taxon>
        <taxon>Glomeromycetes</taxon>
        <taxon>Diversisporales</taxon>
        <taxon>Gigasporaceae</taxon>
        <taxon>Gigaspora</taxon>
    </lineage>
</organism>
<evidence type="ECO:0000313" key="2">
    <source>
        <dbReference type="EMBL" id="RIB09088.1"/>
    </source>
</evidence>
<evidence type="ECO:0000256" key="1">
    <source>
        <dbReference type="SAM" id="MobiDB-lite"/>
    </source>
</evidence>